<dbReference type="Pfam" id="PF23598">
    <property type="entry name" value="LRR_14"/>
    <property type="match status" value="1"/>
</dbReference>
<dbReference type="PANTHER" id="PTHR48051:SF47">
    <property type="entry name" value="LEUCINE RICH REPEAT AND STERILE ALPHA MOTIF CONTAINING 1"/>
    <property type="match status" value="1"/>
</dbReference>
<evidence type="ECO:0000313" key="6">
    <source>
        <dbReference type="Proteomes" id="UP001163046"/>
    </source>
</evidence>
<feature type="coiled-coil region" evidence="3">
    <location>
        <begin position="340"/>
        <end position="374"/>
    </location>
</feature>
<dbReference type="SUPFAM" id="SSF52058">
    <property type="entry name" value="L domain-like"/>
    <property type="match status" value="1"/>
</dbReference>
<accession>A0A9W9YD90</accession>
<dbReference type="PANTHER" id="PTHR48051">
    <property type="match status" value="1"/>
</dbReference>
<proteinExistence type="predicted"/>
<feature type="domain" description="Disease resistance R13L4/SHOC-2-like LRR" evidence="4">
    <location>
        <begin position="70"/>
        <end position="212"/>
    </location>
</feature>
<dbReference type="EMBL" id="MU827784">
    <property type="protein sequence ID" value="KAJ7334344.1"/>
    <property type="molecule type" value="Genomic_DNA"/>
</dbReference>
<evidence type="ECO:0000256" key="3">
    <source>
        <dbReference type="SAM" id="Coils"/>
    </source>
</evidence>
<dbReference type="InterPro" id="IPR001611">
    <property type="entry name" value="Leu-rich_rpt"/>
</dbReference>
<dbReference type="OrthoDB" id="1711136at2759"/>
<dbReference type="Gene3D" id="3.80.10.10">
    <property type="entry name" value="Ribonuclease Inhibitor"/>
    <property type="match status" value="1"/>
</dbReference>
<sequence>MPFFKSRKVSKDEAKKRVERCLVVARESPDPAFDLSKSGATEVPKGVYSLCKVLQKEALLLFDNDLSNLKGGGDLKDLSTLRVLDLHDNHLTALPADIDELKSLQVLNVQGNKLKALPASIGNLPSLQSLILQANDLRSLPAEIGNLKSLRTLNILENNNLPGVPPTLAHVRTLETIILDVDRVSFPPKDVSSEGTASIMKYLCKVSGIEYVPPSKHLLNVLDPVGNGTAPNKRLDPTPVDQLVANTLSQHEAEKEKRRQQMIEIEKHIHETEVEQQVLAVAANKQHIDLMDRIRVAEAEMDDLTLWQQQQQDIERQKLVSAMAADEQLTNDTVTMILQSQKAEMILDEMEKERMRTEQLIKVTQEEAEKLRKEEVLASMARLLESQESQSRLIREYERTRLRTASQAMNESVEADVRLLGILNEQYEDRDTLISEISKKVRY</sequence>
<dbReference type="SMART" id="SM00364">
    <property type="entry name" value="LRR_BAC"/>
    <property type="match status" value="3"/>
</dbReference>
<dbReference type="Proteomes" id="UP001163046">
    <property type="component" value="Unassembled WGS sequence"/>
</dbReference>
<keyword evidence="5" id="KW-0012">Acyltransferase</keyword>
<dbReference type="InterPro" id="IPR032675">
    <property type="entry name" value="LRR_dom_sf"/>
</dbReference>
<evidence type="ECO:0000259" key="4">
    <source>
        <dbReference type="Pfam" id="PF23598"/>
    </source>
</evidence>
<keyword evidence="5" id="KW-0808">Transferase</keyword>
<comment type="caution">
    <text evidence="5">The sequence shown here is derived from an EMBL/GenBank/DDBJ whole genome shotgun (WGS) entry which is preliminary data.</text>
</comment>
<dbReference type="InterPro" id="IPR003591">
    <property type="entry name" value="Leu-rich_rpt_typical-subtyp"/>
</dbReference>
<dbReference type="InterPro" id="IPR050216">
    <property type="entry name" value="LRR_domain-containing"/>
</dbReference>
<evidence type="ECO:0000256" key="1">
    <source>
        <dbReference type="ARBA" id="ARBA00022614"/>
    </source>
</evidence>
<dbReference type="AlphaFoldDB" id="A0A9W9YD90"/>
<protein>
    <submittedName>
        <fullName evidence="5">E3 ubiquitin-protein ligase lrsam1</fullName>
        <ecNumber evidence="5">2.3.2.27</ecNumber>
    </submittedName>
</protein>
<evidence type="ECO:0000256" key="2">
    <source>
        <dbReference type="ARBA" id="ARBA00022737"/>
    </source>
</evidence>
<gene>
    <name evidence="5" type="primary">LRSAM1_1</name>
    <name evidence="5" type="ORF">OS493_014654</name>
</gene>
<evidence type="ECO:0000313" key="5">
    <source>
        <dbReference type="EMBL" id="KAJ7334344.1"/>
    </source>
</evidence>
<reference evidence="5" key="1">
    <citation type="submission" date="2023-01" db="EMBL/GenBank/DDBJ databases">
        <title>Genome assembly of the deep-sea coral Lophelia pertusa.</title>
        <authorList>
            <person name="Herrera S."/>
            <person name="Cordes E."/>
        </authorList>
    </citation>
    <scope>NUCLEOTIDE SEQUENCE</scope>
    <source>
        <strain evidence="5">USNM1676648</strain>
        <tissue evidence="5">Polyp</tissue>
    </source>
</reference>
<dbReference type="PROSITE" id="PS51450">
    <property type="entry name" value="LRR"/>
    <property type="match status" value="1"/>
</dbReference>
<organism evidence="5 6">
    <name type="scientific">Desmophyllum pertusum</name>
    <dbReference type="NCBI Taxonomy" id="174260"/>
    <lineage>
        <taxon>Eukaryota</taxon>
        <taxon>Metazoa</taxon>
        <taxon>Cnidaria</taxon>
        <taxon>Anthozoa</taxon>
        <taxon>Hexacorallia</taxon>
        <taxon>Scleractinia</taxon>
        <taxon>Caryophylliina</taxon>
        <taxon>Caryophylliidae</taxon>
        <taxon>Desmophyllum</taxon>
    </lineage>
</organism>
<dbReference type="InterPro" id="IPR055414">
    <property type="entry name" value="LRR_R13L4/SHOC2-like"/>
</dbReference>
<keyword evidence="6" id="KW-1185">Reference proteome</keyword>
<dbReference type="GO" id="GO:0061630">
    <property type="term" value="F:ubiquitin protein ligase activity"/>
    <property type="evidence" value="ECO:0007669"/>
    <property type="project" value="UniProtKB-EC"/>
</dbReference>
<dbReference type="SMART" id="SM00369">
    <property type="entry name" value="LRR_TYP"/>
    <property type="match status" value="3"/>
</dbReference>
<dbReference type="EC" id="2.3.2.27" evidence="5"/>
<name>A0A9W9YD90_9CNID</name>
<keyword evidence="1" id="KW-0433">Leucine-rich repeat</keyword>
<keyword evidence="2" id="KW-0677">Repeat</keyword>
<dbReference type="GO" id="GO:0005737">
    <property type="term" value="C:cytoplasm"/>
    <property type="evidence" value="ECO:0007669"/>
    <property type="project" value="TreeGrafter"/>
</dbReference>
<keyword evidence="3" id="KW-0175">Coiled coil</keyword>